<proteinExistence type="predicted"/>
<gene>
    <name evidence="2" type="ORF">KI387_042203</name>
</gene>
<protein>
    <submittedName>
        <fullName evidence="2">Uncharacterized protein</fullName>
    </submittedName>
</protein>
<feature type="compositionally biased region" description="Basic and acidic residues" evidence="1">
    <location>
        <begin position="1"/>
        <end position="22"/>
    </location>
</feature>
<evidence type="ECO:0000313" key="2">
    <source>
        <dbReference type="EMBL" id="KAH9292614.1"/>
    </source>
</evidence>
<accession>A0AA38F577</accession>
<feature type="non-terminal residue" evidence="2">
    <location>
        <position position="53"/>
    </location>
</feature>
<name>A0AA38F577_TAXCH</name>
<organism evidence="2 3">
    <name type="scientific">Taxus chinensis</name>
    <name type="common">Chinese yew</name>
    <name type="synonym">Taxus wallichiana var. chinensis</name>
    <dbReference type="NCBI Taxonomy" id="29808"/>
    <lineage>
        <taxon>Eukaryota</taxon>
        <taxon>Viridiplantae</taxon>
        <taxon>Streptophyta</taxon>
        <taxon>Embryophyta</taxon>
        <taxon>Tracheophyta</taxon>
        <taxon>Spermatophyta</taxon>
        <taxon>Pinopsida</taxon>
        <taxon>Pinidae</taxon>
        <taxon>Conifers II</taxon>
        <taxon>Cupressales</taxon>
        <taxon>Taxaceae</taxon>
        <taxon>Taxus</taxon>
    </lineage>
</organism>
<comment type="caution">
    <text evidence="2">The sequence shown here is derived from an EMBL/GenBank/DDBJ whole genome shotgun (WGS) entry which is preliminary data.</text>
</comment>
<evidence type="ECO:0000313" key="3">
    <source>
        <dbReference type="Proteomes" id="UP000824469"/>
    </source>
</evidence>
<dbReference type="EMBL" id="JAHRHJ020002785">
    <property type="protein sequence ID" value="KAH9292614.1"/>
    <property type="molecule type" value="Genomic_DNA"/>
</dbReference>
<keyword evidence="3" id="KW-1185">Reference proteome</keyword>
<evidence type="ECO:0000256" key="1">
    <source>
        <dbReference type="SAM" id="MobiDB-lite"/>
    </source>
</evidence>
<sequence>MEQARHGDQILTRKRDNSERIVKQRRVSTKVKKDKLRLIEIRSIRYLGFSTSQ</sequence>
<dbReference type="Proteomes" id="UP000824469">
    <property type="component" value="Unassembled WGS sequence"/>
</dbReference>
<dbReference type="AlphaFoldDB" id="A0AA38F577"/>
<feature type="region of interest" description="Disordered" evidence="1">
    <location>
        <begin position="1"/>
        <end position="26"/>
    </location>
</feature>
<reference evidence="2 3" key="1">
    <citation type="journal article" date="2021" name="Nat. Plants">
        <title>The Taxus genome provides insights into paclitaxel biosynthesis.</title>
        <authorList>
            <person name="Xiong X."/>
            <person name="Gou J."/>
            <person name="Liao Q."/>
            <person name="Li Y."/>
            <person name="Zhou Q."/>
            <person name="Bi G."/>
            <person name="Li C."/>
            <person name="Du R."/>
            <person name="Wang X."/>
            <person name="Sun T."/>
            <person name="Guo L."/>
            <person name="Liang H."/>
            <person name="Lu P."/>
            <person name="Wu Y."/>
            <person name="Zhang Z."/>
            <person name="Ro D.K."/>
            <person name="Shang Y."/>
            <person name="Huang S."/>
            <person name="Yan J."/>
        </authorList>
    </citation>
    <scope>NUCLEOTIDE SEQUENCE [LARGE SCALE GENOMIC DNA]</scope>
    <source>
        <strain evidence="2">Ta-2019</strain>
    </source>
</reference>